<feature type="compositionally biased region" description="Basic and acidic residues" evidence="1">
    <location>
        <begin position="1"/>
        <end position="15"/>
    </location>
</feature>
<dbReference type="Gene3D" id="3.10.350.10">
    <property type="entry name" value="LysM domain"/>
    <property type="match status" value="1"/>
</dbReference>
<feature type="compositionally biased region" description="Polar residues" evidence="1">
    <location>
        <begin position="85"/>
        <end position="95"/>
    </location>
</feature>
<evidence type="ECO:0000313" key="5">
    <source>
        <dbReference type="Proteomes" id="UP001205609"/>
    </source>
</evidence>
<feature type="domain" description="LysM" evidence="3">
    <location>
        <begin position="373"/>
        <end position="421"/>
    </location>
</feature>
<dbReference type="SMART" id="SM00257">
    <property type="entry name" value="LysM"/>
    <property type="match status" value="1"/>
</dbReference>
<dbReference type="SUPFAM" id="SSF54106">
    <property type="entry name" value="LysM domain"/>
    <property type="match status" value="1"/>
</dbReference>
<feature type="region of interest" description="Disordered" evidence="1">
    <location>
        <begin position="1"/>
        <end position="246"/>
    </location>
</feature>
<feature type="compositionally biased region" description="Low complexity" evidence="1">
    <location>
        <begin position="177"/>
        <end position="206"/>
    </location>
</feature>
<feature type="compositionally biased region" description="Polar residues" evidence="1">
    <location>
        <begin position="280"/>
        <end position="293"/>
    </location>
</feature>
<feature type="compositionally biased region" description="Polar residues" evidence="1">
    <location>
        <begin position="141"/>
        <end position="176"/>
    </location>
</feature>
<feature type="compositionally biased region" description="Low complexity" evidence="1">
    <location>
        <begin position="127"/>
        <end position="140"/>
    </location>
</feature>
<dbReference type="InterPro" id="IPR036779">
    <property type="entry name" value="LysM_dom_sf"/>
</dbReference>
<dbReference type="RefSeq" id="WP_259197892.1">
    <property type="nucleotide sequence ID" value="NZ_JANUXY010000001.1"/>
</dbReference>
<evidence type="ECO:0000256" key="2">
    <source>
        <dbReference type="SAM" id="Phobius"/>
    </source>
</evidence>
<dbReference type="Pfam" id="PF01476">
    <property type="entry name" value="LysM"/>
    <property type="match status" value="1"/>
</dbReference>
<feature type="region of interest" description="Disordered" evidence="1">
    <location>
        <begin position="280"/>
        <end position="346"/>
    </location>
</feature>
<feature type="compositionally biased region" description="Basic and acidic residues" evidence="1">
    <location>
        <begin position="117"/>
        <end position="126"/>
    </location>
</feature>
<organism evidence="4 5">
    <name type="scientific">Staphylococcus americanisciuri</name>
    <dbReference type="NCBI Taxonomy" id="2973940"/>
    <lineage>
        <taxon>Bacteria</taxon>
        <taxon>Bacillati</taxon>
        <taxon>Bacillota</taxon>
        <taxon>Bacilli</taxon>
        <taxon>Bacillales</taxon>
        <taxon>Staphylococcaceae</taxon>
        <taxon>Staphylococcus</taxon>
    </lineage>
</organism>
<evidence type="ECO:0000313" key="4">
    <source>
        <dbReference type="EMBL" id="MCS4485470.1"/>
    </source>
</evidence>
<evidence type="ECO:0000256" key="1">
    <source>
        <dbReference type="SAM" id="MobiDB-lite"/>
    </source>
</evidence>
<keyword evidence="2" id="KW-0472">Membrane</keyword>
<comment type="caution">
    <text evidence="4">The sequence shown here is derived from an EMBL/GenBank/DDBJ whole genome shotgun (WGS) entry which is preliminary data.</text>
</comment>
<reference evidence="4 5" key="1">
    <citation type="journal article" date="2023" name="Int. J. Syst. Evol. Microbiol.">
        <title>Streptococcus sciuri sp. nov., Staphylococcus marylandisciuri sp. nov. and Staphylococcus americanisciuri sp. nov., isolated from faeces of eastern grey squirrel (Sciurus carolinensis).</title>
        <authorList>
            <person name="Volokhov D.V."/>
            <person name="Zagorodnyaya T.A."/>
            <person name="Furtak V.A."/>
            <person name="Nattanmai G."/>
            <person name="Randall L."/>
            <person name="Jose S."/>
            <person name="Gao Y."/>
            <person name="Eisenberg T."/>
            <person name="Delmonte P."/>
            <person name="Blom J."/>
            <person name="Mitchell K.K."/>
        </authorList>
    </citation>
    <scope>NUCLEOTIDE SEQUENCE [LARGE SCALE GENOMIC DNA]</scope>
    <source>
        <strain evidence="4 5">GRT3</strain>
    </source>
</reference>
<gene>
    <name evidence="4" type="ORF">NXS11_01030</name>
</gene>
<evidence type="ECO:0000259" key="3">
    <source>
        <dbReference type="PROSITE" id="PS51782"/>
    </source>
</evidence>
<sequence length="422" mass="45337">MSKDNFKDEFERNRQEINPTRQNHTPIEEESSKQTDALSTDSTQHFPPRNTARRHRKRVRNQESTSDNATKQEVSQQNHADKETPSQQNTNQQSAVAGANDVDKQTPKTSKRNATPSDDHRSRDGKAAISSSVAGVAASSDKSTNQQQVKQSTDSKSEASAQTTQTQSDKQATSNNKKAASVGAGVATGTAASSSAKAANHTTATQAKEETSKTTATSTAAGTAGVGTAKTVEQPSTTVSNGADDGGILKRFLPIIAAILLLGTIAIFGGMYLFNQDQGTSNDDAQLTQQTSSSDKKAQSEKDKAEKEKAQKEKTQKEKTAKEKAEKEKAEKEKAEKEKAEQEAAQNDVANQQDLNNQYAAQNQQQQPNAGNQSHTVAGNENLYRIAIQYYGSGSPENVEKIRQANGISGNNISNGQQLIIP</sequence>
<keyword evidence="2" id="KW-1133">Transmembrane helix</keyword>
<dbReference type="CDD" id="cd00118">
    <property type="entry name" value="LysM"/>
    <property type="match status" value="1"/>
</dbReference>
<proteinExistence type="predicted"/>
<feature type="compositionally biased region" description="Polar residues" evidence="1">
    <location>
        <begin position="34"/>
        <end position="45"/>
    </location>
</feature>
<dbReference type="EMBL" id="JANUXY010000001">
    <property type="protein sequence ID" value="MCS4485470.1"/>
    <property type="molecule type" value="Genomic_DNA"/>
</dbReference>
<accession>A0ABT2EZ12</accession>
<dbReference type="PROSITE" id="PS51782">
    <property type="entry name" value="LYSM"/>
    <property type="match status" value="1"/>
</dbReference>
<feature type="compositionally biased region" description="Low complexity" evidence="1">
    <location>
        <begin position="213"/>
        <end position="233"/>
    </location>
</feature>
<feature type="transmembrane region" description="Helical" evidence="2">
    <location>
        <begin position="252"/>
        <end position="274"/>
    </location>
</feature>
<feature type="compositionally biased region" description="Polar residues" evidence="1">
    <location>
        <begin position="16"/>
        <end position="25"/>
    </location>
</feature>
<feature type="compositionally biased region" description="Basic and acidic residues" evidence="1">
    <location>
        <begin position="294"/>
        <end position="342"/>
    </location>
</feature>
<protein>
    <submittedName>
        <fullName evidence="4">LysM peptidoglycan-binding domain-containing protein</fullName>
    </submittedName>
</protein>
<name>A0ABT2EZ12_9STAP</name>
<feature type="compositionally biased region" description="Polar residues" evidence="1">
    <location>
        <begin position="62"/>
        <end position="78"/>
    </location>
</feature>
<dbReference type="Proteomes" id="UP001205609">
    <property type="component" value="Unassembled WGS sequence"/>
</dbReference>
<keyword evidence="5" id="KW-1185">Reference proteome</keyword>
<dbReference type="InterPro" id="IPR018392">
    <property type="entry name" value="LysM"/>
</dbReference>
<keyword evidence="2" id="KW-0812">Transmembrane</keyword>